<evidence type="ECO:0000256" key="1">
    <source>
        <dbReference type="ARBA" id="ARBA00004604"/>
    </source>
</evidence>
<dbReference type="GeneID" id="112050228"/>
<dbReference type="GO" id="GO:0008168">
    <property type="term" value="F:methyltransferase activity"/>
    <property type="evidence" value="ECO:0007669"/>
    <property type="project" value="UniProtKB-KW"/>
</dbReference>
<keyword evidence="4 9" id="KW-0698">rRNA processing</keyword>
<dbReference type="RefSeq" id="XP_023944213.2">
    <property type="nucleotide sequence ID" value="XM_024088445.2"/>
</dbReference>
<dbReference type="GO" id="GO:0005677">
    <property type="term" value="C:chromatin silencing complex"/>
    <property type="evidence" value="ECO:0007669"/>
    <property type="project" value="TreeGrafter"/>
</dbReference>
<keyword evidence="11" id="KW-1185">Reference proteome</keyword>
<reference evidence="12" key="1">
    <citation type="submission" date="2025-08" db="UniProtKB">
        <authorList>
            <consortium name="RefSeq"/>
        </authorList>
    </citation>
    <scope>IDENTIFICATION</scope>
</reference>
<evidence type="ECO:0000256" key="2">
    <source>
        <dbReference type="ARBA" id="ARBA00006301"/>
    </source>
</evidence>
<protein>
    <recommendedName>
        <fullName evidence="3 9">Ribosomal RNA-processing protein 8</fullName>
        <ecNumber evidence="9">2.1.1.-</ecNumber>
    </recommendedName>
</protein>
<evidence type="ECO:0000256" key="10">
    <source>
        <dbReference type="SAM" id="MobiDB-lite"/>
    </source>
</evidence>
<dbReference type="Gene3D" id="1.10.10.2150">
    <property type="entry name" value="Ribosomal RNA-processing protein 8, N-terminal domain"/>
    <property type="match status" value="1"/>
</dbReference>
<dbReference type="GO" id="GO:0032259">
    <property type="term" value="P:methylation"/>
    <property type="evidence" value="ECO:0007669"/>
    <property type="project" value="UniProtKB-KW"/>
</dbReference>
<evidence type="ECO:0000256" key="5">
    <source>
        <dbReference type="ARBA" id="ARBA00022603"/>
    </source>
</evidence>
<sequence>MFKVPDWDDVPNNELSFKKYIGPPQKKQKNKKKLEQAVQVKPKFKAKTKSNSKLKLVNGVQELKKTEKTIKFKKTPSPMQVKLLQKKQSKDIKIKRQVPDDDIKITNYNSDKLDELILDVKKQKLDTYKNDDNEDILFQESPNNGIKKKVNQEKSKKAIDKTNIKMKKVTKPKPKLELSSPNEVNEKNIKDENKISKKEINTTENTIIKNVKSKDSKKKKLLKSILQVASSRNQINVSGNKLRERMLDRLKAAKFRYLNEKLYTSTGSDAQKLFQGDPGAFQTYHEGYQQQMKKWPVKPLDVIVKRIQKMPKSHVIADMGCGQAELSRRVAQAVRSFDLVGTAPGVEACDMAHTPLPAQAVHVAVYCLALMGTDLTQYLLEANRVLKPGGHLLIAEVESRFQDINSFTSDVQRLGFSLKKLDDTHKVFYFLEFTKQRDPPVKKGKLPNLTLKPCIYKKR</sequence>
<dbReference type="GO" id="GO:0006364">
    <property type="term" value="P:rRNA processing"/>
    <property type="evidence" value="ECO:0007669"/>
    <property type="project" value="UniProtKB-UniRule"/>
</dbReference>
<evidence type="ECO:0000256" key="9">
    <source>
        <dbReference type="RuleBase" id="RU365074"/>
    </source>
</evidence>
<keyword evidence="7 9" id="KW-0949">S-adenosyl-L-methionine</keyword>
<organism evidence="11 12">
    <name type="scientific">Bicyclus anynana</name>
    <name type="common">Squinting bush brown butterfly</name>
    <dbReference type="NCBI Taxonomy" id="110368"/>
    <lineage>
        <taxon>Eukaryota</taxon>
        <taxon>Metazoa</taxon>
        <taxon>Ecdysozoa</taxon>
        <taxon>Arthropoda</taxon>
        <taxon>Hexapoda</taxon>
        <taxon>Insecta</taxon>
        <taxon>Pterygota</taxon>
        <taxon>Neoptera</taxon>
        <taxon>Endopterygota</taxon>
        <taxon>Lepidoptera</taxon>
        <taxon>Glossata</taxon>
        <taxon>Ditrysia</taxon>
        <taxon>Papilionoidea</taxon>
        <taxon>Nymphalidae</taxon>
        <taxon>Satyrinae</taxon>
        <taxon>Satyrini</taxon>
        <taxon>Mycalesina</taxon>
        <taxon>Bicyclus</taxon>
    </lineage>
</organism>
<dbReference type="PANTHER" id="PTHR12787">
    <property type="entry name" value="RIBOSOMAL RNA-PROCESSING PROTEIN 8"/>
    <property type="match status" value="1"/>
</dbReference>
<dbReference type="GO" id="GO:0033553">
    <property type="term" value="C:rDNA heterochromatin"/>
    <property type="evidence" value="ECO:0007669"/>
    <property type="project" value="TreeGrafter"/>
</dbReference>
<dbReference type="OrthoDB" id="10258825at2759"/>
<dbReference type="SUPFAM" id="SSF53335">
    <property type="entry name" value="S-adenosyl-L-methionine-dependent methyltransferases"/>
    <property type="match status" value="1"/>
</dbReference>
<evidence type="ECO:0000256" key="7">
    <source>
        <dbReference type="ARBA" id="ARBA00022691"/>
    </source>
</evidence>
<dbReference type="KEGG" id="bany:112050228"/>
<dbReference type="GO" id="GO:0000183">
    <property type="term" value="P:rDNA heterochromatin formation"/>
    <property type="evidence" value="ECO:0007669"/>
    <property type="project" value="TreeGrafter"/>
</dbReference>
<comment type="function">
    <text evidence="9">Probable methyltransferase required to silence rDNA.</text>
</comment>
<gene>
    <name evidence="12" type="primary">LOC112050228</name>
</gene>
<dbReference type="Proteomes" id="UP001652582">
    <property type="component" value="Chromosome 6"/>
</dbReference>
<evidence type="ECO:0000256" key="4">
    <source>
        <dbReference type="ARBA" id="ARBA00022552"/>
    </source>
</evidence>
<dbReference type="GO" id="GO:0005730">
    <property type="term" value="C:nucleolus"/>
    <property type="evidence" value="ECO:0007669"/>
    <property type="project" value="UniProtKB-SubCell"/>
</dbReference>
<dbReference type="EC" id="2.1.1.-" evidence="9"/>
<keyword evidence="5 9" id="KW-0489">Methyltransferase</keyword>
<dbReference type="GO" id="GO:0046015">
    <property type="term" value="P:regulation of transcription by glucose"/>
    <property type="evidence" value="ECO:0007669"/>
    <property type="project" value="TreeGrafter"/>
</dbReference>
<accession>A0A6J1NGW8</accession>
<evidence type="ECO:0000256" key="6">
    <source>
        <dbReference type="ARBA" id="ARBA00022679"/>
    </source>
</evidence>
<dbReference type="InterPro" id="IPR029063">
    <property type="entry name" value="SAM-dependent_MTases_sf"/>
</dbReference>
<evidence type="ECO:0000256" key="3">
    <source>
        <dbReference type="ARBA" id="ARBA00020203"/>
    </source>
</evidence>
<dbReference type="PANTHER" id="PTHR12787:SF0">
    <property type="entry name" value="RIBOSOMAL RNA-PROCESSING PROTEIN 8"/>
    <property type="match status" value="1"/>
</dbReference>
<dbReference type="Pfam" id="PF05148">
    <property type="entry name" value="Methyltransf_8"/>
    <property type="match status" value="1"/>
</dbReference>
<comment type="similarity">
    <text evidence="2 9">Belongs to the methyltransferase superfamily. RRP8 family.</text>
</comment>
<dbReference type="InterPro" id="IPR042036">
    <property type="entry name" value="RRP8_N"/>
</dbReference>
<dbReference type="Gene3D" id="3.40.50.150">
    <property type="entry name" value="Vaccinia Virus protein VP39"/>
    <property type="match status" value="1"/>
</dbReference>
<evidence type="ECO:0000256" key="8">
    <source>
        <dbReference type="ARBA" id="ARBA00023242"/>
    </source>
</evidence>
<evidence type="ECO:0000313" key="12">
    <source>
        <dbReference type="RefSeq" id="XP_023944213.2"/>
    </source>
</evidence>
<feature type="region of interest" description="Disordered" evidence="10">
    <location>
        <begin position="15"/>
        <end position="35"/>
    </location>
</feature>
<dbReference type="AlphaFoldDB" id="A0A6J1NGW8"/>
<keyword evidence="6 9" id="KW-0808">Transferase</keyword>
<proteinExistence type="inferred from homology"/>
<name>A0A6J1NGW8_BICAN</name>
<comment type="subcellular location">
    <subcellularLocation>
        <location evidence="1 9">Nucleus</location>
        <location evidence="1 9">Nucleolus</location>
    </subcellularLocation>
</comment>
<evidence type="ECO:0000313" key="11">
    <source>
        <dbReference type="Proteomes" id="UP001652582"/>
    </source>
</evidence>
<dbReference type="InterPro" id="IPR007823">
    <property type="entry name" value="RRP8"/>
</dbReference>
<keyword evidence="8 9" id="KW-0539">Nucleus</keyword>
<dbReference type="GO" id="GO:0042149">
    <property type="term" value="P:cellular response to glucose starvation"/>
    <property type="evidence" value="ECO:0007669"/>
    <property type="project" value="TreeGrafter"/>
</dbReference>